<evidence type="ECO:0000259" key="4">
    <source>
        <dbReference type="Pfam" id="PF13622"/>
    </source>
</evidence>
<reference evidence="6 7" key="1">
    <citation type="submission" date="2020-07" db="EMBL/GenBank/DDBJ databases">
        <title>Sequencing the genomes of 1000 actinobacteria strains.</title>
        <authorList>
            <person name="Klenk H.-P."/>
        </authorList>
    </citation>
    <scope>NUCLEOTIDE SEQUENCE [LARGE SCALE GENOMIC DNA]</scope>
    <source>
        <strain evidence="6 7">DSM 44121</strain>
    </source>
</reference>
<evidence type="ECO:0000256" key="2">
    <source>
        <dbReference type="ARBA" id="ARBA00022801"/>
    </source>
</evidence>
<name>A0A7W3J5A9_9MICO</name>
<evidence type="ECO:0000256" key="1">
    <source>
        <dbReference type="ARBA" id="ARBA00006538"/>
    </source>
</evidence>
<dbReference type="GO" id="GO:0006637">
    <property type="term" value="P:acyl-CoA metabolic process"/>
    <property type="evidence" value="ECO:0007669"/>
    <property type="project" value="InterPro"/>
</dbReference>
<dbReference type="GO" id="GO:0047617">
    <property type="term" value="F:fatty acyl-CoA hydrolase activity"/>
    <property type="evidence" value="ECO:0007669"/>
    <property type="project" value="InterPro"/>
</dbReference>
<comment type="similarity">
    <text evidence="1">Belongs to the C/M/P thioester hydrolase family.</text>
</comment>
<dbReference type="InterPro" id="IPR029069">
    <property type="entry name" value="HotDog_dom_sf"/>
</dbReference>
<dbReference type="InterPro" id="IPR049449">
    <property type="entry name" value="TesB_ACOT8-like_N"/>
</dbReference>
<dbReference type="GO" id="GO:0009062">
    <property type="term" value="P:fatty acid catabolic process"/>
    <property type="evidence" value="ECO:0007669"/>
    <property type="project" value="TreeGrafter"/>
</dbReference>
<keyword evidence="7" id="KW-1185">Reference proteome</keyword>
<protein>
    <submittedName>
        <fullName evidence="6">Acyl-CoA thioesterase-2</fullName>
        <ecNumber evidence="6">3.1.2.-</ecNumber>
    </submittedName>
</protein>
<evidence type="ECO:0000256" key="3">
    <source>
        <dbReference type="SAM" id="MobiDB-lite"/>
    </source>
</evidence>
<gene>
    <name evidence="6" type="ORF">FHX71_000455</name>
</gene>
<dbReference type="Gene3D" id="2.40.160.210">
    <property type="entry name" value="Acyl-CoA thioesterase, double hotdog domain"/>
    <property type="match status" value="1"/>
</dbReference>
<feature type="domain" description="Acyl-CoA thioesterase-like N-terminal HotDog" evidence="4">
    <location>
        <begin position="59"/>
        <end position="137"/>
    </location>
</feature>
<evidence type="ECO:0000259" key="5">
    <source>
        <dbReference type="Pfam" id="PF20789"/>
    </source>
</evidence>
<dbReference type="PANTHER" id="PTHR11066">
    <property type="entry name" value="ACYL-COA THIOESTERASE"/>
    <property type="match status" value="1"/>
</dbReference>
<dbReference type="RefSeq" id="WP_182614229.1">
    <property type="nucleotide sequence ID" value="NZ_BAAATF010000002.1"/>
</dbReference>
<feature type="domain" description="Acyl-CoA thioesterase-like C-terminal" evidence="5">
    <location>
        <begin position="178"/>
        <end position="319"/>
    </location>
</feature>
<proteinExistence type="inferred from homology"/>
<dbReference type="AlphaFoldDB" id="A0A7W3J5A9"/>
<dbReference type="Pfam" id="PF13622">
    <property type="entry name" value="4HBT_3"/>
    <property type="match status" value="1"/>
</dbReference>
<dbReference type="InterPro" id="IPR003703">
    <property type="entry name" value="Acyl_CoA_thio"/>
</dbReference>
<dbReference type="Proteomes" id="UP000540568">
    <property type="component" value="Unassembled WGS sequence"/>
</dbReference>
<feature type="region of interest" description="Disordered" evidence="3">
    <location>
        <begin position="1"/>
        <end position="23"/>
    </location>
</feature>
<dbReference type="InterPro" id="IPR042171">
    <property type="entry name" value="Acyl-CoA_hotdog"/>
</dbReference>
<dbReference type="CDD" id="cd03444">
    <property type="entry name" value="Thioesterase_II_repeat1"/>
    <property type="match status" value="1"/>
</dbReference>
<dbReference type="PANTHER" id="PTHR11066:SF34">
    <property type="entry name" value="ACYL-COENZYME A THIOESTERASE 8"/>
    <property type="match status" value="1"/>
</dbReference>
<dbReference type="Pfam" id="PF20789">
    <property type="entry name" value="4HBT_3C"/>
    <property type="match status" value="1"/>
</dbReference>
<feature type="compositionally biased region" description="Low complexity" evidence="3">
    <location>
        <begin position="1"/>
        <end position="20"/>
    </location>
</feature>
<comment type="caution">
    <text evidence="6">The sequence shown here is derived from an EMBL/GenBank/DDBJ whole genome shotgun (WGS) entry which is preliminary data.</text>
</comment>
<dbReference type="InterPro" id="IPR049450">
    <property type="entry name" value="ACOT8-like_C"/>
</dbReference>
<keyword evidence="2 6" id="KW-0378">Hydrolase</keyword>
<dbReference type="EC" id="3.1.2.-" evidence="6"/>
<dbReference type="SUPFAM" id="SSF54637">
    <property type="entry name" value="Thioesterase/thiol ester dehydrase-isomerase"/>
    <property type="match status" value="2"/>
</dbReference>
<dbReference type="EMBL" id="JACGWV010000001">
    <property type="protein sequence ID" value="MBA8806513.1"/>
    <property type="molecule type" value="Genomic_DNA"/>
</dbReference>
<organism evidence="6 7">
    <name type="scientific">Promicromonospora sukumoe</name>
    <dbReference type="NCBI Taxonomy" id="88382"/>
    <lineage>
        <taxon>Bacteria</taxon>
        <taxon>Bacillati</taxon>
        <taxon>Actinomycetota</taxon>
        <taxon>Actinomycetes</taxon>
        <taxon>Micrococcales</taxon>
        <taxon>Promicromonosporaceae</taxon>
        <taxon>Promicromonospora</taxon>
    </lineage>
</organism>
<dbReference type="CDD" id="cd03445">
    <property type="entry name" value="Thioesterase_II_repeat2"/>
    <property type="match status" value="1"/>
</dbReference>
<evidence type="ECO:0000313" key="6">
    <source>
        <dbReference type="EMBL" id="MBA8806513.1"/>
    </source>
</evidence>
<accession>A0A7W3J5A9</accession>
<sequence length="323" mass="35100">MDATTPDPTAGTPASGTPGDRAPDALDRLLEVLDLRHLEGWGPRGEEDVLRGDSVPGPANRAYGGQVLAQAIIAADRTVPEGRQIHSLHGYFLREGRVEEPIDFAVERLRDGRSFSARRTHAIQFGKPILSMIASFQEDQPGYEHAMPMPHDVPPPEEVGSSLDELANVPGGVDARAQFWADSAFELRHVGGSLYLHPDTAVADGGTPPATQLVWMRARRPLGIKSQAMHRALLAFACDQLMLEPAMRAAGKSWQDVAVSVPMASLDHGMWWHRDVWVDEWMLFVQTSPTAQGGRALGTAQVYRQDGALVASVGQEGMIRLPA</sequence>
<evidence type="ECO:0000313" key="7">
    <source>
        <dbReference type="Proteomes" id="UP000540568"/>
    </source>
</evidence>